<evidence type="ECO:0008006" key="4">
    <source>
        <dbReference type="Google" id="ProtNLM"/>
    </source>
</evidence>
<feature type="transmembrane region" description="Helical" evidence="1">
    <location>
        <begin position="227"/>
        <end position="248"/>
    </location>
</feature>
<feature type="transmembrane region" description="Helical" evidence="1">
    <location>
        <begin position="390"/>
        <end position="411"/>
    </location>
</feature>
<accession>A0A087BCV5</accession>
<feature type="transmembrane region" description="Helical" evidence="1">
    <location>
        <begin position="661"/>
        <end position="678"/>
    </location>
</feature>
<evidence type="ECO:0000313" key="3">
    <source>
        <dbReference type="Proteomes" id="UP000029052"/>
    </source>
</evidence>
<feature type="transmembrane region" description="Helical" evidence="1">
    <location>
        <begin position="189"/>
        <end position="207"/>
    </location>
</feature>
<organism evidence="2 3">
    <name type="scientific">Bifidobacterium magnum</name>
    <dbReference type="NCBI Taxonomy" id="1692"/>
    <lineage>
        <taxon>Bacteria</taxon>
        <taxon>Bacillati</taxon>
        <taxon>Actinomycetota</taxon>
        <taxon>Actinomycetes</taxon>
        <taxon>Bifidobacteriales</taxon>
        <taxon>Bifidobacteriaceae</taxon>
        <taxon>Bifidobacterium</taxon>
    </lineage>
</organism>
<feature type="transmembrane region" description="Helical" evidence="1">
    <location>
        <begin position="513"/>
        <end position="534"/>
    </location>
</feature>
<keyword evidence="1" id="KW-0472">Membrane</keyword>
<keyword evidence="3" id="KW-1185">Reference proteome</keyword>
<evidence type="ECO:0000256" key="1">
    <source>
        <dbReference type="SAM" id="Phobius"/>
    </source>
</evidence>
<feature type="transmembrane region" description="Helical" evidence="1">
    <location>
        <begin position="596"/>
        <end position="620"/>
    </location>
</feature>
<evidence type="ECO:0000313" key="2">
    <source>
        <dbReference type="EMBL" id="KFI68855.1"/>
    </source>
</evidence>
<protein>
    <recommendedName>
        <fullName evidence="4">Glycosyltransferase</fullName>
    </recommendedName>
</protein>
<dbReference type="eggNOG" id="COG1807">
    <property type="taxonomic scope" value="Bacteria"/>
</dbReference>
<comment type="caution">
    <text evidence="2">The sequence shown here is derived from an EMBL/GenBank/DDBJ whole genome shotgun (WGS) entry which is preliminary data.</text>
</comment>
<feature type="transmembrane region" description="Helical" evidence="1">
    <location>
        <begin position="476"/>
        <end position="492"/>
    </location>
</feature>
<feature type="transmembrane region" description="Helical" evidence="1">
    <location>
        <begin position="417"/>
        <end position="435"/>
    </location>
</feature>
<name>A0A087BCV5_9BIFI</name>
<dbReference type="STRING" id="1692.BMAGN_0732"/>
<feature type="transmembrane region" description="Helical" evidence="1">
    <location>
        <begin position="685"/>
        <end position="706"/>
    </location>
</feature>
<proteinExistence type="predicted"/>
<reference evidence="2 3" key="1">
    <citation type="submission" date="2014-03" db="EMBL/GenBank/DDBJ databases">
        <title>Genomics of Bifidobacteria.</title>
        <authorList>
            <person name="Ventura M."/>
            <person name="Milani C."/>
            <person name="Lugli G.A."/>
        </authorList>
    </citation>
    <scope>NUCLEOTIDE SEQUENCE [LARGE SCALE GENOMIC DNA]</scope>
    <source>
        <strain evidence="2 3">LMG 11591</strain>
    </source>
</reference>
<gene>
    <name evidence="2" type="ORF">BMAGN_0732</name>
</gene>
<feature type="transmembrane region" description="Helical" evidence="1">
    <location>
        <begin position="632"/>
        <end position="655"/>
    </location>
</feature>
<sequence>MVPVFAPRFRLALARVRSRRARRWSLAVALVALLIVVLECGVCNMAHWRSLAASTDSASYANVLGPGVHETRQGLLEVTDPAHAYVEVDADGSSPYIYVEPVSSAKLSGALAGPHASDVASTVYVRVQSGDGSAPSVSLTPYAPRSLYVKAAAHGASPHGALRVWIEEPVGAMVPIAHVRANVHVPFSWSWAQVGIMAAVALLVALLRPSSRWWAIPLNTTSLRQRLVFALVMTALGVAVLVQAAAIASTHTAPLTFHRAGEYTYDFDQYGHVADALLHGRTWLDLPVPDALAQAGNPYSVATRNALNSAGVSPLYWDYAFYHGHWYSYFGVVPAVSFFLPYQLATSWFVPGGLMLPSACAELLAMFVFTLFACLLVVRLVKRCVPRTPLAGVCLLCVMFLIGANSVYLWYRLNFYSVPFATALMFTMAGLWLWLGADQAVMRRGRCALPGVPALSLPHLAGGACCIALTFGCRPTFALTALLAFALFWRQIRACGRVIASRDRTHYGAVARAVAAMILPAAFVVGPVCLYNAARFGSPFDFGNAYQLTVTDMTSFHTPLANIAPIMGYYFALPLRFQPQFPWLAISPTPLSQWAFTEPCVCGLFILAPAALATFALPAVRRGIRRAHCTGMLASALVLGVLLAAFDSYVGGFAWRYMADFGWLFMLAAVPVLAYWMRVWKPARVLITLVAWWMVVLAALSCFVVGRDDSLINNMPGLFHTVQAWFTLL</sequence>
<keyword evidence="1" id="KW-1133">Transmembrane helix</keyword>
<feature type="transmembrane region" description="Helical" evidence="1">
    <location>
        <begin position="354"/>
        <end position="378"/>
    </location>
</feature>
<dbReference type="AlphaFoldDB" id="A0A087BCV5"/>
<keyword evidence="1" id="KW-0812">Transmembrane</keyword>
<dbReference type="Proteomes" id="UP000029052">
    <property type="component" value="Unassembled WGS sequence"/>
</dbReference>
<dbReference type="EMBL" id="JGZB01000003">
    <property type="protein sequence ID" value="KFI68855.1"/>
    <property type="molecule type" value="Genomic_DNA"/>
</dbReference>